<proteinExistence type="predicted"/>
<dbReference type="AlphaFoldDB" id="K6ZSZ3"/>
<keyword evidence="2" id="KW-1185">Reference proteome</keyword>
<dbReference type="Proteomes" id="UP000011864">
    <property type="component" value="Chromosome"/>
</dbReference>
<dbReference type="STRING" id="1129794.C427_0908"/>
<protein>
    <submittedName>
        <fullName evidence="1">Uncharacterized protein</fullName>
    </submittedName>
</protein>
<evidence type="ECO:0000313" key="1">
    <source>
        <dbReference type="EMBL" id="AGH43017.1"/>
    </source>
</evidence>
<organism evidence="1 2">
    <name type="scientific">Paraglaciecola psychrophila 170</name>
    <dbReference type="NCBI Taxonomy" id="1129794"/>
    <lineage>
        <taxon>Bacteria</taxon>
        <taxon>Pseudomonadati</taxon>
        <taxon>Pseudomonadota</taxon>
        <taxon>Gammaproteobacteria</taxon>
        <taxon>Alteromonadales</taxon>
        <taxon>Alteromonadaceae</taxon>
        <taxon>Paraglaciecola</taxon>
    </lineage>
</organism>
<dbReference type="KEGG" id="gps:C427_0908"/>
<dbReference type="PATRIC" id="fig|1129794.4.peg.894"/>
<dbReference type="EMBL" id="CP003837">
    <property type="protein sequence ID" value="AGH43017.1"/>
    <property type="molecule type" value="Genomic_DNA"/>
</dbReference>
<evidence type="ECO:0000313" key="2">
    <source>
        <dbReference type="Proteomes" id="UP000011864"/>
    </source>
</evidence>
<gene>
    <name evidence="1" type="ORF">C427_0908</name>
</gene>
<name>K6ZSZ3_9ALTE</name>
<dbReference type="HOGENOM" id="CLU_3255309_0_0_6"/>
<sequence length="42" mass="4836">MISGFVEVSELVEKTYKLTQFGNSKNNWLIVFGKKCWQPGEV</sequence>
<reference evidence="1 2" key="1">
    <citation type="journal article" date="2013" name="Genome Announc.">
        <title>Complete Genome Sequence of Glaciecola psychrophila Strain 170T.</title>
        <authorList>
            <person name="Yin J."/>
            <person name="Chen J."/>
            <person name="Liu G."/>
            <person name="Yu Y."/>
            <person name="Song L."/>
            <person name="Wang X."/>
            <person name="Qu X."/>
        </authorList>
    </citation>
    <scope>NUCLEOTIDE SEQUENCE [LARGE SCALE GENOMIC DNA]</scope>
    <source>
        <strain evidence="1 2">170</strain>
    </source>
</reference>
<accession>K6ZSZ3</accession>